<feature type="transmembrane region" description="Helical" evidence="1">
    <location>
        <begin position="238"/>
        <end position="256"/>
    </location>
</feature>
<feature type="transmembrane region" description="Helical" evidence="1">
    <location>
        <begin position="58"/>
        <end position="78"/>
    </location>
</feature>
<gene>
    <name evidence="2" type="ordered locus">Caur_3406</name>
</gene>
<keyword evidence="3" id="KW-1185">Reference proteome</keyword>
<keyword evidence="1" id="KW-0472">Membrane</keyword>
<feature type="transmembrane region" description="Helical" evidence="1">
    <location>
        <begin position="30"/>
        <end position="52"/>
    </location>
</feature>
<organism evidence="2 3">
    <name type="scientific">Chloroflexus aurantiacus (strain ATCC 29366 / DSM 635 / J-10-fl)</name>
    <dbReference type="NCBI Taxonomy" id="324602"/>
    <lineage>
        <taxon>Bacteria</taxon>
        <taxon>Bacillati</taxon>
        <taxon>Chloroflexota</taxon>
        <taxon>Chloroflexia</taxon>
        <taxon>Chloroflexales</taxon>
        <taxon>Chloroflexineae</taxon>
        <taxon>Chloroflexaceae</taxon>
        <taxon>Chloroflexus</taxon>
    </lineage>
</organism>
<evidence type="ECO:0000313" key="2">
    <source>
        <dbReference type="EMBL" id="ABY36591.1"/>
    </source>
</evidence>
<dbReference type="InParanoid" id="A9WKG3"/>
<dbReference type="RefSeq" id="WP_012259244.1">
    <property type="nucleotide sequence ID" value="NC_010175.1"/>
</dbReference>
<feature type="transmembrane region" description="Helical" evidence="1">
    <location>
        <begin position="163"/>
        <end position="192"/>
    </location>
</feature>
<evidence type="ECO:0008006" key="4">
    <source>
        <dbReference type="Google" id="ProtNLM"/>
    </source>
</evidence>
<feature type="transmembrane region" description="Helical" evidence="1">
    <location>
        <begin position="268"/>
        <end position="288"/>
    </location>
</feature>
<dbReference type="STRING" id="324602.Caur_3406"/>
<evidence type="ECO:0000256" key="1">
    <source>
        <dbReference type="SAM" id="Phobius"/>
    </source>
</evidence>
<reference evidence="3" key="1">
    <citation type="journal article" date="2011" name="BMC Genomics">
        <title>Complete genome sequence of the filamentous anoxygenic phototrophic bacterium Chloroflexus aurantiacus.</title>
        <authorList>
            <person name="Tang K.H."/>
            <person name="Barry K."/>
            <person name="Chertkov O."/>
            <person name="Dalin E."/>
            <person name="Han C.S."/>
            <person name="Hauser L.J."/>
            <person name="Honchak B.M."/>
            <person name="Karbach L.E."/>
            <person name="Land M.L."/>
            <person name="Lapidus A."/>
            <person name="Larimer F.W."/>
            <person name="Mikhailova N."/>
            <person name="Pitluck S."/>
            <person name="Pierson B.K."/>
            <person name="Blankenship R.E."/>
        </authorList>
    </citation>
    <scope>NUCLEOTIDE SEQUENCE [LARGE SCALE GENOMIC DNA]</scope>
    <source>
        <strain evidence="3">ATCC 29366 / DSM 635 / J-10-fl</strain>
    </source>
</reference>
<feature type="transmembrane region" description="Helical" evidence="1">
    <location>
        <begin position="109"/>
        <end position="127"/>
    </location>
</feature>
<proteinExistence type="predicted"/>
<dbReference type="AlphaFoldDB" id="A9WKG3"/>
<feature type="transmembrane region" description="Helical" evidence="1">
    <location>
        <begin position="212"/>
        <end position="233"/>
    </location>
</feature>
<dbReference type="KEGG" id="cau:Caur_3406"/>
<dbReference type="PATRIC" id="fig|324602.8.peg.3834"/>
<keyword evidence="1" id="KW-0812">Transmembrane</keyword>
<accession>A9WKG3</accession>
<name>A9WKG3_CHLAA</name>
<dbReference type="Proteomes" id="UP000002008">
    <property type="component" value="Chromosome"/>
</dbReference>
<feature type="transmembrane region" description="Helical" evidence="1">
    <location>
        <begin position="133"/>
        <end position="156"/>
    </location>
</feature>
<protein>
    <recommendedName>
        <fullName evidence="4">Glycerophosphoryl diester phosphodiesterase membrane domain-containing protein</fullName>
    </recommendedName>
</protein>
<dbReference type="EnsemblBacteria" id="ABY36591">
    <property type="protein sequence ID" value="ABY36591"/>
    <property type="gene ID" value="Caur_3406"/>
</dbReference>
<dbReference type="EMBL" id="CP000909">
    <property type="protein sequence ID" value="ABY36591.1"/>
    <property type="molecule type" value="Genomic_DNA"/>
</dbReference>
<sequence>MRSTLRSTLDEVMILLDAGVALYRRHLARFLVLAGLFSLPAMVATFNLLLAIDDIAEAGIEEISLLGLSLFLTSLLMIPPLTRATRIALEDEVPSLRSVLWRWPRLDRWLLATAYGGCLIPVWLMLFSTVSGILFGMCCGVIGLAAYVVVFASVMANTALGFLLLPVLIVATLIAYLLYIVFMGAGLMAALYNVQPLIDDTIPLAEAFRLSWSLLFARIGYNLLVFVCAALIFSVASLIVTIAMAVLLPAPFGLILGANHPLTRGLSAVAWVIGLAVAMPLLPIWSTLHYRWRLNRYKGRDLARQIQQAGLVEKAF</sequence>
<dbReference type="HOGENOM" id="CLU_879089_0_0_0"/>
<keyword evidence="1" id="KW-1133">Transmembrane helix</keyword>
<evidence type="ECO:0000313" key="3">
    <source>
        <dbReference type="Proteomes" id="UP000002008"/>
    </source>
</evidence>